<evidence type="ECO:0000259" key="1">
    <source>
        <dbReference type="Pfam" id="PF02027"/>
    </source>
</evidence>
<accession>A0AAJ4N9A3</accession>
<dbReference type="InterPro" id="IPR006064">
    <property type="entry name" value="Glycosidase"/>
</dbReference>
<organism evidence="2 3">
    <name type="scientific">Agrobacterium tumefaciens</name>
    <dbReference type="NCBI Taxonomy" id="358"/>
    <lineage>
        <taxon>Bacteria</taxon>
        <taxon>Pseudomonadati</taxon>
        <taxon>Pseudomonadota</taxon>
        <taxon>Alphaproteobacteria</taxon>
        <taxon>Hyphomicrobiales</taxon>
        <taxon>Rhizobiaceae</taxon>
        <taxon>Rhizobium/Agrobacterium group</taxon>
        <taxon>Agrobacterium</taxon>
        <taxon>Agrobacterium tumefaciens complex</taxon>
    </lineage>
</organism>
<evidence type="ECO:0000313" key="3">
    <source>
        <dbReference type="Proteomes" id="UP000663946"/>
    </source>
</evidence>
<keyword evidence="2" id="KW-0614">Plasmid</keyword>
<dbReference type="EMBL" id="CP049220">
    <property type="protein sequence ID" value="QTG17107.1"/>
    <property type="molecule type" value="Genomic_DNA"/>
</dbReference>
<dbReference type="Proteomes" id="UP000663946">
    <property type="component" value="Plasmid pTiQ15_94"/>
</dbReference>
<evidence type="ECO:0000313" key="2">
    <source>
        <dbReference type="EMBL" id="QTG17107.1"/>
    </source>
</evidence>
<sequence>MLEIKDPFEAKLCLQHVEEFHRHQNKESPIGDTHEGYDLLDKQNVSENGGAVGSRKSFRGYDLKVPMPIPFLREADQPLLLVYGALREIQYHSAKRRFKCVTQPGFVACSARPHDQDVTYNWLRKCYNTVANGSCLFPDDLEAYMAFFPTRSFMELPYCLFQVGNHKFFSVPPLSEFFCEVVAIGWGFPRHSKDRVQKPVASKPGRCLPWCFGGM</sequence>
<dbReference type="AlphaFoldDB" id="A0AAJ4N9A3"/>
<reference evidence="2" key="1">
    <citation type="submission" date="2020-02" db="EMBL/GenBank/DDBJ databases">
        <title>Unexpected conservation and global transmission of agrobacterial virulence plasmids.</title>
        <authorList>
            <person name="Weisberg A.J."/>
            <person name="Davis E.W. II"/>
            <person name="Tabima J.R."/>
            <person name="Belcher M.S."/>
            <person name="Miller M."/>
            <person name="Kuo C.-H."/>
            <person name="Loper J.E."/>
            <person name="Grunwald N.J."/>
            <person name="Putnam M.L."/>
            <person name="Chang J.H."/>
        </authorList>
    </citation>
    <scope>NUCLEOTIDE SEQUENCE</scope>
    <source>
        <strain evidence="2">Q15/94</strain>
        <plasmid evidence="2">pTiQ15_94</plasmid>
    </source>
</reference>
<geneLocation type="plasmid" evidence="2 3">
    <name>pTiQ15_94</name>
</geneLocation>
<gene>
    <name evidence="2" type="ORF">G6M86_27770</name>
</gene>
<dbReference type="Pfam" id="PF02027">
    <property type="entry name" value="RolB_RolC"/>
    <property type="match status" value="1"/>
</dbReference>
<protein>
    <recommendedName>
        <fullName evidence="1">Cytokinin glycosidase domain-containing protein</fullName>
    </recommendedName>
</protein>
<proteinExistence type="predicted"/>
<name>A0AAJ4N9A3_AGRTU</name>
<feature type="domain" description="Cytokinin glycosidase" evidence="1">
    <location>
        <begin position="76"/>
        <end position="185"/>
    </location>
</feature>